<dbReference type="SUPFAM" id="SSF51430">
    <property type="entry name" value="NAD(P)-linked oxidoreductase"/>
    <property type="match status" value="1"/>
</dbReference>
<keyword evidence="3" id="KW-1185">Reference proteome</keyword>
<dbReference type="CDD" id="cd19095">
    <property type="entry name" value="AKR_PA4992-like"/>
    <property type="match status" value="1"/>
</dbReference>
<name>A0A2U2BXK1_9PROT</name>
<comment type="caution">
    <text evidence="2">The sequence shown here is derived from an EMBL/GenBank/DDBJ whole genome shotgun (WGS) entry which is preliminary data.</text>
</comment>
<dbReference type="InterPro" id="IPR023210">
    <property type="entry name" value="NADP_OxRdtase_dom"/>
</dbReference>
<organism evidence="2 3">
    <name type="scientific">Marinicauda salina</name>
    <dbReference type="NCBI Taxonomy" id="2135793"/>
    <lineage>
        <taxon>Bacteria</taxon>
        <taxon>Pseudomonadati</taxon>
        <taxon>Pseudomonadota</taxon>
        <taxon>Alphaproteobacteria</taxon>
        <taxon>Maricaulales</taxon>
        <taxon>Maricaulaceae</taxon>
        <taxon>Marinicauda</taxon>
    </lineage>
</organism>
<dbReference type="Pfam" id="PF00248">
    <property type="entry name" value="Aldo_ket_red"/>
    <property type="match status" value="1"/>
</dbReference>
<dbReference type="PANTHER" id="PTHR43312">
    <property type="entry name" value="D-THREO-ALDOSE 1-DEHYDROGENASE"/>
    <property type="match status" value="1"/>
</dbReference>
<dbReference type="InterPro" id="IPR036812">
    <property type="entry name" value="NAD(P)_OxRdtase_dom_sf"/>
</dbReference>
<dbReference type="OrthoDB" id="9768851at2"/>
<feature type="domain" description="NADP-dependent oxidoreductase" evidence="1">
    <location>
        <begin position="10"/>
        <end position="150"/>
    </location>
</feature>
<evidence type="ECO:0000259" key="1">
    <source>
        <dbReference type="Pfam" id="PF00248"/>
    </source>
</evidence>
<dbReference type="PANTHER" id="PTHR43312:SF1">
    <property type="entry name" value="NADP-DEPENDENT OXIDOREDUCTASE DOMAIN-CONTAINING PROTEIN"/>
    <property type="match status" value="1"/>
</dbReference>
<dbReference type="EMBL" id="QEXV01000001">
    <property type="protein sequence ID" value="PWE18748.1"/>
    <property type="molecule type" value="Genomic_DNA"/>
</dbReference>
<dbReference type="InterPro" id="IPR053135">
    <property type="entry name" value="AKR2_Oxidoreductase"/>
</dbReference>
<dbReference type="Gene3D" id="3.20.20.100">
    <property type="entry name" value="NADP-dependent oxidoreductase domain"/>
    <property type="match status" value="1"/>
</dbReference>
<dbReference type="Proteomes" id="UP000245168">
    <property type="component" value="Unassembled WGS sequence"/>
</dbReference>
<evidence type="ECO:0000313" key="3">
    <source>
        <dbReference type="Proteomes" id="UP000245168"/>
    </source>
</evidence>
<accession>A0A2U2BXK1</accession>
<gene>
    <name evidence="2" type="ORF">DDZ18_03910</name>
</gene>
<protein>
    <recommendedName>
        <fullName evidence="1">NADP-dependent oxidoreductase domain-containing protein</fullName>
    </recommendedName>
</protein>
<proteinExistence type="predicted"/>
<sequence>MKGAASRLAFGVSGAHGTPLVPARETVDLIHEARARGVRVFDTAPAYGAGEAERRLGRALAGMDRDAVCVSTKAGVTSRGLRGRRRDFSPDAIETSLRASLDRLGLEGVDVLFLHGADPAELTPGLIERLDRLKDAGAFARLGATGRGAELDAALDTGRIDALMTPVHPFLDAGGEARLVRAAEAGVSVFAIETAGPGRTAIRLPRRPADLYAVGRGLLASGGDDRRVPVAEGLAAALARPEVAVAVFTTTRRAHLIENAAVAG</sequence>
<dbReference type="AlphaFoldDB" id="A0A2U2BXK1"/>
<reference evidence="3" key="1">
    <citation type="submission" date="2018-05" db="EMBL/GenBank/DDBJ databases">
        <authorList>
            <person name="Liu B.-T."/>
        </authorList>
    </citation>
    <scope>NUCLEOTIDE SEQUENCE [LARGE SCALE GENOMIC DNA]</scope>
    <source>
        <strain evidence="3">WD6-1</strain>
    </source>
</reference>
<evidence type="ECO:0000313" key="2">
    <source>
        <dbReference type="EMBL" id="PWE18748.1"/>
    </source>
</evidence>